<keyword evidence="3" id="KW-0436">Ligase</keyword>
<dbReference type="SUPFAM" id="SSF55826">
    <property type="entry name" value="YbaK/ProRS associated domain"/>
    <property type="match status" value="1"/>
</dbReference>
<comment type="caution">
    <text evidence="3">The sequence shown here is derived from an EMBL/GenBank/DDBJ whole genome shotgun (WGS) entry which is preliminary data.</text>
</comment>
<dbReference type="FunFam" id="3.90.960.10:FF:000005">
    <property type="entry name" value="Putative prolyl-tRNA synthetase"/>
    <property type="match status" value="1"/>
</dbReference>
<dbReference type="InterPro" id="IPR036754">
    <property type="entry name" value="YbaK/aa-tRNA-synt-asso_dom_sf"/>
</dbReference>
<keyword evidence="4" id="KW-1185">Reference proteome</keyword>
<dbReference type="RefSeq" id="WP_131310391.1">
    <property type="nucleotide sequence ID" value="NZ_SJFN01000022.1"/>
</dbReference>
<proteinExistence type="inferred from homology"/>
<dbReference type="InterPro" id="IPR040285">
    <property type="entry name" value="ProX/PRXD1"/>
</dbReference>
<keyword evidence="3" id="KW-0030">Aminoacyl-tRNA synthetase</keyword>
<dbReference type="AlphaFoldDB" id="A0A4Q9VL32"/>
<dbReference type="Pfam" id="PF04073">
    <property type="entry name" value="tRNA_edit"/>
    <property type="match status" value="1"/>
</dbReference>
<dbReference type="PANTHER" id="PTHR31423:SF3">
    <property type="entry name" value="PROLYL-TRNA SYNTHETASE ASSOCIATED DOMAIN-CONTAINING PROTEIN 1-RELATED"/>
    <property type="match status" value="1"/>
</dbReference>
<dbReference type="Gene3D" id="3.90.960.10">
    <property type="entry name" value="YbaK/aminoacyl-tRNA synthetase-associated domain"/>
    <property type="match status" value="1"/>
</dbReference>
<reference evidence="3 4" key="1">
    <citation type="submission" date="2019-02" db="EMBL/GenBank/DDBJ databases">
        <title>Siculibacillus lacustris gen. nov., sp. nov., a new rosette-forming bacterium isolated from a freshwater crater lake (Lake St. Ana, Romania).</title>
        <authorList>
            <person name="Felfoldi T."/>
            <person name="Marton Z."/>
            <person name="Szabo A."/>
            <person name="Mentes A."/>
            <person name="Boka K."/>
            <person name="Marialigeti K."/>
            <person name="Mathe I."/>
            <person name="Koncz M."/>
            <person name="Schumann P."/>
            <person name="Toth E."/>
        </authorList>
    </citation>
    <scope>NUCLEOTIDE SEQUENCE [LARGE SCALE GENOMIC DNA]</scope>
    <source>
        <strain evidence="3 4">SA-279</strain>
    </source>
</reference>
<accession>A0A4Q9VL32</accession>
<dbReference type="GO" id="GO:0004812">
    <property type="term" value="F:aminoacyl-tRNA ligase activity"/>
    <property type="evidence" value="ECO:0007669"/>
    <property type="project" value="UniProtKB-KW"/>
</dbReference>
<evidence type="ECO:0000313" key="3">
    <source>
        <dbReference type="EMBL" id="TBW36139.1"/>
    </source>
</evidence>
<organism evidence="3 4">
    <name type="scientific">Siculibacillus lacustris</name>
    <dbReference type="NCBI Taxonomy" id="1549641"/>
    <lineage>
        <taxon>Bacteria</taxon>
        <taxon>Pseudomonadati</taxon>
        <taxon>Pseudomonadota</taxon>
        <taxon>Alphaproteobacteria</taxon>
        <taxon>Hyphomicrobiales</taxon>
        <taxon>Ancalomicrobiaceae</taxon>
        <taxon>Siculibacillus</taxon>
    </lineage>
</organism>
<dbReference type="Proteomes" id="UP000292781">
    <property type="component" value="Unassembled WGS sequence"/>
</dbReference>
<dbReference type="CDD" id="cd04335">
    <property type="entry name" value="PrdX_deacylase"/>
    <property type="match status" value="1"/>
</dbReference>
<evidence type="ECO:0000256" key="1">
    <source>
        <dbReference type="ARBA" id="ARBA00010201"/>
    </source>
</evidence>
<dbReference type="InterPro" id="IPR007214">
    <property type="entry name" value="YbaK/aa-tRNA-synth-assoc-dom"/>
</dbReference>
<dbReference type="EMBL" id="SJFN01000022">
    <property type="protein sequence ID" value="TBW36139.1"/>
    <property type="molecule type" value="Genomic_DNA"/>
</dbReference>
<dbReference type="PANTHER" id="PTHR31423">
    <property type="entry name" value="YBAK DOMAIN-CONTAINING PROTEIN"/>
    <property type="match status" value="1"/>
</dbReference>
<evidence type="ECO:0000259" key="2">
    <source>
        <dbReference type="Pfam" id="PF04073"/>
    </source>
</evidence>
<name>A0A4Q9VL32_9HYPH</name>
<dbReference type="GO" id="GO:0002161">
    <property type="term" value="F:aminoacyl-tRNA deacylase activity"/>
    <property type="evidence" value="ECO:0007669"/>
    <property type="project" value="InterPro"/>
</dbReference>
<feature type="domain" description="YbaK/aminoacyl-tRNA synthetase-associated" evidence="2">
    <location>
        <begin position="24"/>
        <end position="150"/>
    </location>
</feature>
<gene>
    <name evidence="3" type="ORF">EYW49_14940</name>
</gene>
<evidence type="ECO:0000313" key="4">
    <source>
        <dbReference type="Proteomes" id="UP000292781"/>
    </source>
</evidence>
<comment type="similarity">
    <text evidence="1">Belongs to the PRORSD1 family.</text>
</comment>
<protein>
    <submittedName>
        <fullName evidence="3">Prolyl-tRNA synthetase associated domain-containing protein</fullName>
    </submittedName>
</protein>
<sequence>MPWTRADLLARLAELGIATTTHDHRAVFTVAESEDVKGAIPGGHSKNLLLKDKKGRVFLVVAESDAAIDLKAISEPIGASGRVTFGKPELLMELLGVTPGSVTPFGIVNDAEGRVTVVLDAPLLDHPILNFHPLENTATTSIGRDDLVRFLTLSGHPPRIVAVSDGRIAPAPDA</sequence>
<dbReference type="OrthoDB" id="5145315at2"/>